<name>A0ACC2FQ26_DALPE</name>
<protein>
    <submittedName>
        <fullName evidence="1">Uncharacterized protein</fullName>
    </submittedName>
</protein>
<sequence>MPKYVLRDTTRPRIQTMVLTPPGGHHVLVCVFHGSPDRAAHSCYGEPPNRRGVNGSTEELCRPGADGTFCFGVEGGDTPAGQLAWEPTTSSPG</sequence>
<keyword evidence="2" id="KW-1185">Reference proteome</keyword>
<organism evidence="1 2">
    <name type="scientific">Dallia pectoralis</name>
    <name type="common">Alaska blackfish</name>
    <dbReference type="NCBI Taxonomy" id="75939"/>
    <lineage>
        <taxon>Eukaryota</taxon>
        <taxon>Metazoa</taxon>
        <taxon>Chordata</taxon>
        <taxon>Craniata</taxon>
        <taxon>Vertebrata</taxon>
        <taxon>Euteleostomi</taxon>
        <taxon>Actinopterygii</taxon>
        <taxon>Neopterygii</taxon>
        <taxon>Teleostei</taxon>
        <taxon>Protacanthopterygii</taxon>
        <taxon>Esociformes</taxon>
        <taxon>Umbridae</taxon>
        <taxon>Dallia</taxon>
    </lineage>
</organism>
<gene>
    <name evidence="1" type="ORF">DPEC_G00272280</name>
</gene>
<dbReference type="Proteomes" id="UP001157502">
    <property type="component" value="Chromosome 24"/>
</dbReference>
<reference evidence="1" key="1">
    <citation type="submission" date="2021-05" db="EMBL/GenBank/DDBJ databases">
        <authorList>
            <person name="Pan Q."/>
            <person name="Jouanno E."/>
            <person name="Zahm M."/>
            <person name="Klopp C."/>
            <person name="Cabau C."/>
            <person name="Louis A."/>
            <person name="Berthelot C."/>
            <person name="Parey E."/>
            <person name="Roest Crollius H."/>
            <person name="Montfort J."/>
            <person name="Robinson-Rechavi M."/>
            <person name="Bouchez O."/>
            <person name="Lampietro C."/>
            <person name="Lopez Roques C."/>
            <person name="Donnadieu C."/>
            <person name="Postlethwait J."/>
            <person name="Bobe J."/>
            <person name="Dillon D."/>
            <person name="Chandos A."/>
            <person name="von Hippel F."/>
            <person name="Guiguen Y."/>
        </authorList>
    </citation>
    <scope>NUCLEOTIDE SEQUENCE</scope>
    <source>
        <strain evidence="1">YG-Jan2019</strain>
    </source>
</reference>
<evidence type="ECO:0000313" key="1">
    <source>
        <dbReference type="EMBL" id="KAJ7993423.1"/>
    </source>
</evidence>
<comment type="caution">
    <text evidence="1">The sequence shown here is derived from an EMBL/GenBank/DDBJ whole genome shotgun (WGS) entry which is preliminary data.</text>
</comment>
<proteinExistence type="predicted"/>
<accession>A0ACC2FQ26</accession>
<dbReference type="EMBL" id="CM055751">
    <property type="protein sequence ID" value="KAJ7993423.1"/>
    <property type="molecule type" value="Genomic_DNA"/>
</dbReference>
<evidence type="ECO:0000313" key="2">
    <source>
        <dbReference type="Proteomes" id="UP001157502"/>
    </source>
</evidence>